<dbReference type="OrthoDB" id="552543at2759"/>
<dbReference type="RefSeq" id="XP_002949093.1">
    <property type="nucleotide sequence ID" value="XM_002949047.1"/>
</dbReference>
<dbReference type="STRING" id="3068.D8TRQ3"/>
<feature type="compositionally biased region" description="Low complexity" evidence="1">
    <location>
        <begin position="283"/>
        <end position="299"/>
    </location>
</feature>
<protein>
    <submittedName>
        <fullName evidence="2">Uncharacterized protein</fullName>
    </submittedName>
</protein>
<feature type="compositionally biased region" description="Polar residues" evidence="1">
    <location>
        <begin position="235"/>
        <end position="253"/>
    </location>
</feature>
<keyword evidence="3" id="KW-1185">Reference proteome</keyword>
<reference evidence="2 3" key="1">
    <citation type="journal article" date="2010" name="Science">
        <title>Genomic analysis of organismal complexity in the multicellular green alga Volvox carteri.</title>
        <authorList>
            <person name="Prochnik S.E."/>
            <person name="Umen J."/>
            <person name="Nedelcu A.M."/>
            <person name="Hallmann A."/>
            <person name="Miller S.M."/>
            <person name="Nishii I."/>
            <person name="Ferris P."/>
            <person name="Kuo A."/>
            <person name="Mitros T."/>
            <person name="Fritz-Laylin L.K."/>
            <person name="Hellsten U."/>
            <person name="Chapman J."/>
            <person name="Simakov O."/>
            <person name="Rensing S.A."/>
            <person name="Terry A."/>
            <person name="Pangilinan J."/>
            <person name="Kapitonov V."/>
            <person name="Jurka J."/>
            <person name="Salamov A."/>
            <person name="Shapiro H."/>
            <person name="Schmutz J."/>
            <person name="Grimwood J."/>
            <person name="Lindquist E."/>
            <person name="Lucas S."/>
            <person name="Grigoriev I.V."/>
            <person name="Schmitt R."/>
            <person name="Kirk D."/>
            <person name="Rokhsar D.S."/>
        </authorList>
    </citation>
    <scope>NUCLEOTIDE SEQUENCE [LARGE SCALE GENOMIC DNA]</scope>
    <source>
        <strain evidence="3">f. Nagariensis / Eve</strain>
    </source>
</reference>
<feature type="region of interest" description="Disordered" evidence="1">
    <location>
        <begin position="283"/>
        <end position="309"/>
    </location>
</feature>
<dbReference type="InParanoid" id="D8TRQ3"/>
<feature type="region of interest" description="Disordered" evidence="1">
    <location>
        <begin position="200"/>
        <end position="271"/>
    </location>
</feature>
<dbReference type="AlphaFoldDB" id="D8TRQ3"/>
<dbReference type="Proteomes" id="UP000001058">
    <property type="component" value="Unassembled WGS sequence"/>
</dbReference>
<dbReference type="GeneID" id="9623798"/>
<evidence type="ECO:0000313" key="2">
    <source>
        <dbReference type="EMBL" id="EFJ50028.1"/>
    </source>
</evidence>
<name>D8TRQ3_VOLCA</name>
<dbReference type="KEGG" id="vcn:VOLCADRAFT_117043"/>
<organism evidence="3">
    <name type="scientific">Volvox carteri f. nagariensis</name>
    <dbReference type="NCBI Taxonomy" id="3068"/>
    <lineage>
        <taxon>Eukaryota</taxon>
        <taxon>Viridiplantae</taxon>
        <taxon>Chlorophyta</taxon>
        <taxon>core chlorophytes</taxon>
        <taxon>Chlorophyceae</taxon>
        <taxon>CS clade</taxon>
        <taxon>Chlamydomonadales</taxon>
        <taxon>Volvocaceae</taxon>
        <taxon>Volvox</taxon>
    </lineage>
</organism>
<dbReference type="EMBL" id="GL378333">
    <property type="protein sequence ID" value="EFJ50028.1"/>
    <property type="molecule type" value="Genomic_DNA"/>
</dbReference>
<sequence>MAALTADLNITKCVSKDGKLARRSMGFWCQFNCWYRTFWEAEGRRPTVIEVKRTHSKCLRSLEQVRSYFRQYRAARKDDPGADGASFRGAKLRRSSTELDTVAGSQVCSQSLEHVGFLRDPGAAECLSVLATGTNTLGVALANGGIGQGFVGDSTRTISTGATPRGSGQTSVSGTITTRSAVHSASNNSAAAGRAPPFFAVQSTPRGANCPPVQGPSRGATGVWLHGLSDAPVPGSQQQAGSSWQPASVSIQPIRQHPSRPPALPPSGCRGCTSSALPPSILLSSSSDALGSPAQGAGQPPRPPAMALPQLRSVPGLPLNVRFSAASVPGGHFPCQLEQAEAREVGMTPLDVATGHAASAAPCGLDSTMQGQPKRAVITGQEPILHFATAAVCLKEKPQDMPLATATTRGAATVPAPAATVSAPPVAAYPHPHYHHHHHHPMTHLGYDSVYGHPAYMDPYAYSYAMHDPNMGYWRMYPYCYTIPPHPAHVLYPEVLPHVTDYRDPCYGAMPMLVTQQCTQLDAAEMPQPESHHLQIQARAASAATVHHGGVTLDRVEASRNAFELARCAAVHSPQQLNALTPANVDNLSAGDGMDARACSAVPSGLQQPLSPYLVHGPFQGIGAGHYQPGLASVVSPAAGAAALSVQRKQQFAELPLGTPASRESSGMDIFAGVVTPSTSALLSELNMLLTDGVCDCSL</sequence>
<accession>D8TRQ3</accession>
<proteinExistence type="predicted"/>
<evidence type="ECO:0000313" key="3">
    <source>
        <dbReference type="Proteomes" id="UP000001058"/>
    </source>
</evidence>
<gene>
    <name evidence="2" type="ORF">VOLCADRAFT_117043</name>
</gene>
<evidence type="ECO:0000256" key="1">
    <source>
        <dbReference type="SAM" id="MobiDB-lite"/>
    </source>
</evidence>